<accession>G3IBR5</accession>
<proteinExistence type="predicted"/>
<organism evidence="2 3">
    <name type="scientific">Cricetulus griseus</name>
    <name type="common">Chinese hamster</name>
    <name type="synonym">Cricetulus barabensis griseus</name>
    <dbReference type="NCBI Taxonomy" id="10029"/>
    <lineage>
        <taxon>Eukaryota</taxon>
        <taxon>Metazoa</taxon>
        <taxon>Chordata</taxon>
        <taxon>Craniata</taxon>
        <taxon>Vertebrata</taxon>
        <taxon>Euteleostomi</taxon>
        <taxon>Mammalia</taxon>
        <taxon>Eutheria</taxon>
        <taxon>Euarchontoglires</taxon>
        <taxon>Glires</taxon>
        <taxon>Rodentia</taxon>
        <taxon>Myomorpha</taxon>
        <taxon>Muroidea</taxon>
        <taxon>Cricetidae</taxon>
        <taxon>Cricetinae</taxon>
        <taxon>Cricetulus</taxon>
    </lineage>
</organism>
<reference evidence="3" key="1">
    <citation type="journal article" date="2011" name="Nat. Biotechnol.">
        <title>The genomic sequence of the Chinese hamster ovary (CHO)-K1 cell line.</title>
        <authorList>
            <person name="Xu X."/>
            <person name="Nagarajan H."/>
            <person name="Lewis N.E."/>
            <person name="Pan S."/>
            <person name="Cai Z."/>
            <person name="Liu X."/>
            <person name="Chen W."/>
            <person name="Xie M."/>
            <person name="Wang W."/>
            <person name="Hammond S."/>
            <person name="Andersen M.R."/>
            <person name="Neff N."/>
            <person name="Passarelli B."/>
            <person name="Koh W."/>
            <person name="Fan H.C."/>
            <person name="Wang J."/>
            <person name="Gui Y."/>
            <person name="Lee K.H."/>
            <person name="Betenbaugh M.J."/>
            <person name="Quake S.R."/>
            <person name="Famili I."/>
            <person name="Palsson B.O."/>
            <person name="Wang J."/>
        </authorList>
    </citation>
    <scope>NUCLEOTIDE SEQUENCE [LARGE SCALE GENOMIC DNA]</scope>
    <source>
        <strain evidence="3">CHO K1 cell line</strain>
    </source>
</reference>
<feature type="compositionally biased region" description="Basic and acidic residues" evidence="1">
    <location>
        <begin position="1"/>
        <end position="20"/>
    </location>
</feature>
<name>G3IBR5_CRIGR</name>
<protein>
    <submittedName>
        <fullName evidence="2">Uncharacterized protein</fullName>
    </submittedName>
</protein>
<evidence type="ECO:0000313" key="2">
    <source>
        <dbReference type="EMBL" id="EGW13715.1"/>
    </source>
</evidence>
<dbReference type="EMBL" id="JH001848">
    <property type="protein sequence ID" value="EGW13715.1"/>
    <property type="molecule type" value="Genomic_DNA"/>
</dbReference>
<dbReference type="AlphaFoldDB" id="G3IBR5"/>
<dbReference type="InParanoid" id="G3IBR5"/>
<feature type="region of interest" description="Disordered" evidence="1">
    <location>
        <begin position="1"/>
        <end position="22"/>
    </location>
</feature>
<evidence type="ECO:0000256" key="1">
    <source>
        <dbReference type="SAM" id="MobiDB-lite"/>
    </source>
</evidence>
<sequence length="124" mass="14770">MISKYRNEANTDYSKKEMKGQRQAGWRMYEYMGERRQRRLRGEKSGRGDNQPFWNYGQGEHRKRWSVAVMALLDSDLDMDPRVELHFQALILQEPPQRSSLLPMTFLCIFPRRLSRTPGHLNPQ</sequence>
<gene>
    <name evidence="2" type="ORF">I79_021100</name>
</gene>
<dbReference type="Proteomes" id="UP000001075">
    <property type="component" value="Unassembled WGS sequence"/>
</dbReference>
<evidence type="ECO:0000313" key="3">
    <source>
        <dbReference type="Proteomes" id="UP000001075"/>
    </source>
</evidence>